<evidence type="ECO:0000313" key="2">
    <source>
        <dbReference type="EMBL" id="KAJ1184324.1"/>
    </source>
</evidence>
<sequence length="77" mass="8542">MVTKSIRPWEAAARRYRLSRESPAVAGKDGYDVDGEDPADEGPEKHFTKANSPSSITMPGKPLIEGEGERRTRRLSE</sequence>
<proteinExistence type="predicted"/>
<evidence type="ECO:0000256" key="1">
    <source>
        <dbReference type="SAM" id="MobiDB-lite"/>
    </source>
</evidence>
<gene>
    <name evidence="2" type="ORF">NDU88_001132</name>
</gene>
<organism evidence="2 3">
    <name type="scientific">Pleurodeles waltl</name>
    <name type="common">Iberian ribbed newt</name>
    <dbReference type="NCBI Taxonomy" id="8319"/>
    <lineage>
        <taxon>Eukaryota</taxon>
        <taxon>Metazoa</taxon>
        <taxon>Chordata</taxon>
        <taxon>Craniata</taxon>
        <taxon>Vertebrata</taxon>
        <taxon>Euteleostomi</taxon>
        <taxon>Amphibia</taxon>
        <taxon>Batrachia</taxon>
        <taxon>Caudata</taxon>
        <taxon>Salamandroidea</taxon>
        <taxon>Salamandridae</taxon>
        <taxon>Pleurodelinae</taxon>
        <taxon>Pleurodeles</taxon>
    </lineage>
</organism>
<keyword evidence="3" id="KW-1185">Reference proteome</keyword>
<name>A0AAV7U5I0_PLEWA</name>
<protein>
    <submittedName>
        <fullName evidence="2">Uncharacterized protein</fullName>
    </submittedName>
</protein>
<feature type="compositionally biased region" description="Acidic residues" evidence="1">
    <location>
        <begin position="32"/>
        <end position="41"/>
    </location>
</feature>
<feature type="region of interest" description="Disordered" evidence="1">
    <location>
        <begin position="16"/>
        <end position="77"/>
    </location>
</feature>
<feature type="compositionally biased region" description="Basic and acidic residues" evidence="1">
    <location>
        <begin position="67"/>
        <end position="77"/>
    </location>
</feature>
<dbReference type="AlphaFoldDB" id="A0AAV7U5I0"/>
<evidence type="ECO:0000313" key="3">
    <source>
        <dbReference type="Proteomes" id="UP001066276"/>
    </source>
</evidence>
<comment type="caution">
    <text evidence="2">The sequence shown here is derived from an EMBL/GenBank/DDBJ whole genome shotgun (WGS) entry which is preliminary data.</text>
</comment>
<dbReference type="EMBL" id="JANPWB010000005">
    <property type="protein sequence ID" value="KAJ1184324.1"/>
    <property type="molecule type" value="Genomic_DNA"/>
</dbReference>
<accession>A0AAV7U5I0</accession>
<dbReference type="Proteomes" id="UP001066276">
    <property type="component" value="Chromosome 3_1"/>
</dbReference>
<reference evidence="2" key="1">
    <citation type="journal article" date="2022" name="bioRxiv">
        <title>Sequencing and chromosome-scale assembly of the giantPleurodeles waltlgenome.</title>
        <authorList>
            <person name="Brown T."/>
            <person name="Elewa A."/>
            <person name="Iarovenko S."/>
            <person name="Subramanian E."/>
            <person name="Araus A.J."/>
            <person name="Petzold A."/>
            <person name="Susuki M."/>
            <person name="Suzuki K.-i.T."/>
            <person name="Hayashi T."/>
            <person name="Toyoda A."/>
            <person name="Oliveira C."/>
            <person name="Osipova E."/>
            <person name="Leigh N.D."/>
            <person name="Simon A."/>
            <person name="Yun M.H."/>
        </authorList>
    </citation>
    <scope>NUCLEOTIDE SEQUENCE</scope>
    <source>
        <strain evidence="2">20211129_DDA</strain>
        <tissue evidence="2">Liver</tissue>
    </source>
</reference>